<proteinExistence type="predicted"/>
<keyword evidence="3" id="KW-1185">Reference proteome</keyword>
<organism evidence="2 3">
    <name type="scientific">Dorcoceras hygrometricum</name>
    <dbReference type="NCBI Taxonomy" id="472368"/>
    <lineage>
        <taxon>Eukaryota</taxon>
        <taxon>Viridiplantae</taxon>
        <taxon>Streptophyta</taxon>
        <taxon>Embryophyta</taxon>
        <taxon>Tracheophyta</taxon>
        <taxon>Spermatophyta</taxon>
        <taxon>Magnoliopsida</taxon>
        <taxon>eudicotyledons</taxon>
        <taxon>Gunneridae</taxon>
        <taxon>Pentapetalae</taxon>
        <taxon>asterids</taxon>
        <taxon>lamiids</taxon>
        <taxon>Lamiales</taxon>
        <taxon>Gesneriaceae</taxon>
        <taxon>Didymocarpoideae</taxon>
        <taxon>Trichosporeae</taxon>
        <taxon>Loxocarpinae</taxon>
        <taxon>Dorcoceras</taxon>
    </lineage>
</organism>
<reference evidence="2 3" key="1">
    <citation type="journal article" date="2015" name="Proc. Natl. Acad. Sci. U.S.A.">
        <title>The resurrection genome of Boea hygrometrica: A blueprint for survival of dehydration.</title>
        <authorList>
            <person name="Xiao L."/>
            <person name="Yang G."/>
            <person name="Zhang L."/>
            <person name="Yang X."/>
            <person name="Zhao S."/>
            <person name="Ji Z."/>
            <person name="Zhou Q."/>
            <person name="Hu M."/>
            <person name="Wang Y."/>
            <person name="Chen M."/>
            <person name="Xu Y."/>
            <person name="Jin H."/>
            <person name="Xiao X."/>
            <person name="Hu G."/>
            <person name="Bao F."/>
            <person name="Hu Y."/>
            <person name="Wan P."/>
            <person name="Li L."/>
            <person name="Deng X."/>
            <person name="Kuang T."/>
            <person name="Xiang C."/>
            <person name="Zhu J.K."/>
            <person name="Oliver M.J."/>
            <person name="He Y."/>
        </authorList>
    </citation>
    <scope>NUCLEOTIDE SEQUENCE [LARGE SCALE GENOMIC DNA]</scope>
    <source>
        <strain evidence="3">cv. XS01</strain>
    </source>
</reference>
<dbReference type="EMBL" id="KV010132">
    <property type="protein sequence ID" value="KZV28465.1"/>
    <property type="molecule type" value="Genomic_DNA"/>
</dbReference>
<name>A0A2Z7B3W1_9LAMI</name>
<evidence type="ECO:0000313" key="3">
    <source>
        <dbReference type="Proteomes" id="UP000250235"/>
    </source>
</evidence>
<protein>
    <submittedName>
        <fullName evidence="2">Uncharacterized protein</fullName>
    </submittedName>
</protein>
<feature type="region of interest" description="Disordered" evidence="1">
    <location>
        <begin position="1"/>
        <end position="62"/>
    </location>
</feature>
<dbReference type="Proteomes" id="UP000250235">
    <property type="component" value="Unassembled WGS sequence"/>
</dbReference>
<evidence type="ECO:0000256" key="1">
    <source>
        <dbReference type="SAM" id="MobiDB-lite"/>
    </source>
</evidence>
<gene>
    <name evidence="2" type="ORF">F511_03268</name>
</gene>
<accession>A0A2Z7B3W1</accession>
<evidence type="ECO:0000313" key="2">
    <source>
        <dbReference type="EMBL" id="KZV28465.1"/>
    </source>
</evidence>
<dbReference type="AlphaFoldDB" id="A0A2Z7B3W1"/>
<sequence>MADLSIGGVSPDTSPAPSDECSLVAGINTYSPVPDDRRARGPRRGGSSSAELYGYIRTEFNE</sequence>